<organism evidence="4 5">
    <name type="scientific">Desulfonema limicola</name>
    <dbReference type="NCBI Taxonomy" id="45656"/>
    <lineage>
        <taxon>Bacteria</taxon>
        <taxon>Pseudomonadati</taxon>
        <taxon>Thermodesulfobacteriota</taxon>
        <taxon>Desulfobacteria</taxon>
        <taxon>Desulfobacterales</taxon>
        <taxon>Desulfococcaceae</taxon>
        <taxon>Desulfonema</taxon>
    </lineage>
</organism>
<accession>A0A975GEL0</accession>
<dbReference type="InterPro" id="IPR029056">
    <property type="entry name" value="Ribokinase-like"/>
</dbReference>
<dbReference type="GO" id="GO:0033786">
    <property type="term" value="F:heptose-1-phosphate adenylyltransferase activity"/>
    <property type="evidence" value="ECO:0007669"/>
    <property type="project" value="TreeGrafter"/>
</dbReference>
<dbReference type="GO" id="GO:0033785">
    <property type="term" value="F:heptose 7-phosphate kinase activity"/>
    <property type="evidence" value="ECO:0007669"/>
    <property type="project" value="TreeGrafter"/>
</dbReference>
<dbReference type="InterPro" id="IPR011611">
    <property type="entry name" value="PfkB_dom"/>
</dbReference>
<evidence type="ECO:0000256" key="1">
    <source>
        <dbReference type="ARBA" id="ARBA00022679"/>
    </source>
</evidence>
<dbReference type="Proteomes" id="UP000663720">
    <property type="component" value="Chromosome"/>
</dbReference>
<dbReference type="Gene3D" id="3.40.1190.20">
    <property type="match status" value="1"/>
</dbReference>
<keyword evidence="1" id="KW-0808">Transferase</keyword>
<evidence type="ECO:0000313" key="4">
    <source>
        <dbReference type="EMBL" id="QTA78341.1"/>
    </source>
</evidence>
<reference evidence="4" key="1">
    <citation type="journal article" date="2021" name="Microb. Physiol.">
        <title>Proteogenomic Insights into the Physiology of Marine, Sulfate-Reducing, Filamentous Desulfonema limicola and Desulfonema magnum.</title>
        <authorList>
            <person name="Schnaars V."/>
            <person name="Wohlbrand L."/>
            <person name="Scheve S."/>
            <person name="Hinrichs C."/>
            <person name="Reinhardt R."/>
            <person name="Rabus R."/>
        </authorList>
    </citation>
    <scope>NUCLEOTIDE SEQUENCE</scope>
    <source>
        <strain evidence="4">5ac10</strain>
    </source>
</reference>
<keyword evidence="5" id="KW-1185">Reference proteome</keyword>
<name>A0A975GEL0_9BACT</name>
<proteinExistence type="predicted"/>
<dbReference type="SUPFAM" id="SSF53613">
    <property type="entry name" value="Ribokinase-like"/>
    <property type="match status" value="1"/>
</dbReference>
<dbReference type="NCBIfam" id="TIGR02198">
    <property type="entry name" value="rfaE_dom_I"/>
    <property type="match status" value="1"/>
</dbReference>
<feature type="domain" description="Carbohydrate kinase PfkB" evidence="3">
    <location>
        <begin position="13"/>
        <end position="309"/>
    </location>
</feature>
<dbReference type="CDD" id="cd01172">
    <property type="entry name" value="RfaE_like"/>
    <property type="match status" value="1"/>
</dbReference>
<evidence type="ECO:0000259" key="3">
    <source>
        <dbReference type="Pfam" id="PF00294"/>
    </source>
</evidence>
<dbReference type="KEGG" id="dli:dnl_05620"/>
<sequence>MTIDITKFNSCRILVVGDLMIDEYVWGTVDRISPEAPVQIVSVDREDYTLGGAGNVVNNLAALGAEVSVAGVIGTGTDGDRVLEKVELLNADTAGIIREPKRPTTRKTRIIAANQHVLRIDRETGRDISKTTFNALKSFVSRKIPETDVVLISDYGKGLITIPFIRYILNTAKKYGKLTIADPKGLDFSKYSGVSLLTPNQKEAGLASGIEIKDKTGIIKAGNKLLKTTGIKNLLITCGQNGMILFEQGHEPHTIKAEARQVFDVSGAGDTVLSVFGLSIASGFLFKEAAALANTAAGIVVGKLGTATVSQKELLSALKRFS</sequence>
<dbReference type="AlphaFoldDB" id="A0A975GEL0"/>
<evidence type="ECO:0000313" key="5">
    <source>
        <dbReference type="Proteomes" id="UP000663720"/>
    </source>
</evidence>
<dbReference type="Pfam" id="PF00294">
    <property type="entry name" value="PfkB"/>
    <property type="match status" value="1"/>
</dbReference>
<protein>
    <submittedName>
        <fullName evidence="4">Bifunctional protein RfaE domain I domain-containing protein</fullName>
    </submittedName>
</protein>
<dbReference type="EMBL" id="CP061799">
    <property type="protein sequence ID" value="QTA78341.1"/>
    <property type="molecule type" value="Genomic_DNA"/>
</dbReference>
<dbReference type="GO" id="GO:0016773">
    <property type="term" value="F:phosphotransferase activity, alcohol group as acceptor"/>
    <property type="evidence" value="ECO:0007669"/>
    <property type="project" value="InterPro"/>
</dbReference>
<keyword evidence="2" id="KW-0418">Kinase</keyword>
<dbReference type="FunFam" id="3.40.1190.20:FF:000002">
    <property type="entry name" value="Bifunctional protein HldE"/>
    <property type="match status" value="1"/>
</dbReference>
<gene>
    <name evidence="4" type="ORF">dnl_05620</name>
</gene>
<evidence type="ECO:0000256" key="2">
    <source>
        <dbReference type="ARBA" id="ARBA00022777"/>
    </source>
</evidence>
<dbReference type="GO" id="GO:0005829">
    <property type="term" value="C:cytosol"/>
    <property type="evidence" value="ECO:0007669"/>
    <property type="project" value="TreeGrafter"/>
</dbReference>
<dbReference type="PANTHER" id="PTHR46969">
    <property type="entry name" value="BIFUNCTIONAL PROTEIN HLDE"/>
    <property type="match status" value="1"/>
</dbReference>
<dbReference type="RefSeq" id="WP_207690215.1">
    <property type="nucleotide sequence ID" value="NZ_CP061799.1"/>
</dbReference>
<dbReference type="PANTHER" id="PTHR46969:SF1">
    <property type="entry name" value="BIFUNCTIONAL PROTEIN HLDE"/>
    <property type="match status" value="1"/>
</dbReference>
<dbReference type="InterPro" id="IPR011913">
    <property type="entry name" value="RfaE_dom_I"/>
</dbReference>